<name>A0A4V1J4Q6_9FUNG</name>
<dbReference type="GO" id="GO:0005680">
    <property type="term" value="C:anaphase-promoting complex"/>
    <property type="evidence" value="ECO:0007669"/>
    <property type="project" value="TreeGrafter"/>
</dbReference>
<dbReference type="GO" id="GO:0070979">
    <property type="term" value="P:protein K11-linked ubiquitination"/>
    <property type="evidence" value="ECO:0007669"/>
    <property type="project" value="TreeGrafter"/>
</dbReference>
<organism evidence="9 10">
    <name type="scientific">Dimargaris cristalligena</name>
    <dbReference type="NCBI Taxonomy" id="215637"/>
    <lineage>
        <taxon>Eukaryota</taxon>
        <taxon>Fungi</taxon>
        <taxon>Fungi incertae sedis</taxon>
        <taxon>Zoopagomycota</taxon>
        <taxon>Kickxellomycotina</taxon>
        <taxon>Dimargaritomycetes</taxon>
        <taxon>Dimargaritales</taxon>
        <taxon>Dimargaritaceae</taxon>
        <taxon>Dimargaris</taxon>
    </lineage>
</organism>
<dbReference type="InterPro" id="IPR016158">
    <property type="entry name" value="Cullin_homology"/>
</dbReference>
<dbReference type="InterPro" id="IPR014786">
    <property type="entry name" value="ANAPC2_C"/>
</dbReference>
<gene>
    <name evidence="9" type="ORF">BJ085DRAFT_21761</name>
</gene>
<keyword evidence="7" id="KW-0732">Signal</keyword>
<dbReference type="Gene3D" id="1.20.1310.10">
    <property type="entry name" value="Cullin Repeats"/>
    <property type="match status" value="1"/>
</dbReference>
<dbReference type="STRING" id="215637.A0A4V1J4Q6"/>
<dbReference type="InterPro" id="IPR059120">
    <property type="entry name" value="Cullin-like_AB"/>
</dbReference>
<keyword evidence="3" id="KW-0498">Mitosis</keyword>
<sequence length="517" mass="58175">MLLQWMQSTLLPWLAAVTHSAEPSVAAQWEPLLTDQLYQRFGDLRIGELFNIIVEYPDSLPAVEDLRTCLGRIGGKMDAAIALRADVEKRLLQQGANTQDILTQYVSCVKCLRVLDPTSVMAHFVTAPIRTYLRGREDTIKCIVASLVGDDNSVFDDADLTMVTQDADSDDEDNNFDREDWEPEPMDALAIPKSPSQRHADIIGILTNIYDTKDVFAKEYQRILADKLLRDGQASVDNSIKNLELLKLRFGETNIWICEVMVKDITDSKRISQFVHDQGSADGSATAIGMDALVLSHLFWPTFRKETFALPPIVQQAQAEYGELYSRLKPARALHWLPHLGTVDLTIELANRTLDLTVTPLQAAIIHCFSETTTWSLVDLAERLEMALPAVQSKLAYWLAQGVIHEKTTDPLVYEATETSADFSEDSDREEVEVEAASAVESGQDRRVEEMRIYWSFVVGMLTNLGSLPLDRIQAMLHMFVQEPAAYSRSEAELRDFLNLMVKEDKLELSAGMYKLK</sequence>
<evidence type="ECO:0000256" key="4">
    <source>
        <dbReference type="ARBA" id="ARBA00022786"/>
    </source>
</evidence>
<dbReference type="Pfam" id="PF26557">
    <property type="entry name" value="Cullin_AB"/>
    <property type="match status" value="1"/>
</dbReference>
<keyword evidence="2" id="KW-0132">Cell division</keyword>
<feature type="domain" description="Cullin family profile" evidence="8">
    <location>
        <begin position="205"/>
        <end position="399"/>
    </location>
</feature>
<dbReference type="GO" id="GO:0007091">
    <property type="term" value="P:metaphase/anaphase transition of mitotic cell cycle"/>
    <property type="evidence" value="ECO:0007669"/>
    <property type="project" value="TreeGrafter"/>
</dbReference>
<dbReference type="Gene3D" id="1.10.10.10">
    <property type="entry name" value="Winged helix-like DNA-binding domain superfamily/Winged helix DNA-binding domain"/>
    <property type="match status" value="1"/>
</dbReference>
<dbReference type="Pfam" id="PF25773">
    <property type="entry name" value="TPR_ANAPC2"/>
    <property type="match status" value="1"/>
</dbReference>
<feature type="signal peptide" evidence="7">
    <location>
        <begin position="1"/>
        <end position="20"/>
    </location>
</feature>
<keyword evidence="10" id="KW-1185">Reference proteome</keyword>
<evidence type="ECO:0000256" key="5">
    <source>
        <dbReference type="ARBA" id="ARBA00023306"/>
    </source>
</evidence>
<dbReference type="PANTHER" id="PTHR45957">
    <property type="entry name" value="ANAPHASE-PROMOTING COMPLEX SUBUNIT 2"/>
    <property type="match status" value="1"/>
</dbReference>
<keyword evidence="5" id="KW-0131">Cell cycle</keyword>
<protein>
    <recommendedName>
        <fullName evidence="1">Anaphase-promoting complex subunit 2</fullName>
    </recommendedName>
</protein>
<dbReference type="Gene3D" id="3.30.230.130">
    <property type="entry name" value="Cullin, Chain C, Domain 2"/>
    <property type="match status" value="1"/>
</dbReference>
<dbReference type="InterPro" id="IPR036388">
    <property type="entry name" value="WH-like_DNA-bd_sf"/>
</dbReference>
<evidence type="ECO:0000256" key="2">
    <source>
        <dbReference type="ARBA" id="ARBA00022618"/>
    </source>
</evidence>
<dbReference type="AlphaFoldDB" id="A0A4V1J4Q6"/>
<dbReference type="EMBL" id="ML002662">
    <property type="protein sequence ID" value="RKP36389.1"/>
    <property type="molecule type" value="Genomic_DNA"/>
</dbReference>
<dbReference type="SMART" id="SM01013">
    <property type="entry name" value="APC2"/>
    <property type="match status" value="1"/>
</dbReference>
<proteinExistence type="inferred from homology"/>
<dbReference type="InterPro" id="IPR036317">
    <property type="entry name" value="Cullin_homology_sf"/>
</dbReference>
<evidence type="ECO:0000256" key="1">
    <source>
        <dbReference type="ARBA" id="ARBA00016068"/>
    </source>
</evidence>
<dbReference type="GO" id="GO:0051301">
    <property type="term" value="P:cell division"/>
    <property type="evidence" value="ECO:0007669"/>
    <property type="project" value="UniProtKB-KW"/>
</dbReference>
<evidence type="ECO:0000256" key="6">
    <source>
        <dbReference type="PROSITE-ProRule" id="PRU00330"/>
    </source>
</evidence>
<dbReference type="Pfam" id="PF08672">
    <property type="entry name" value="ANAPC2"/>
    <property type="match status" value="1"/>
</dbReference>
<feature type="chain" id="PRO_5020455430" description="Anaphase-promoting complex subunit 2" evidence="7">
    <location>
        <begin position="21"/>
        <end position="517"/>
    </location>
</feature>
<dbReference type="SUPFAM" id="SSF75632">
    <property type="entry name" value="Cullin homology domain"/>
    <property type="match status" value="1"/>
</dbReference>
<evidence type="ECO:0000259" key="8">
    <source>
        <dbReference type="PROSITE" id="PS50069"/>
    </source>
</evidence>
<dbReference type="InterPro" id="IPR036390">
    <property type="entry name" value="WH_DNA-bd_sf"/>
</dbReference>
<dbReference type="PANTHER" id="PTHR45957:SF1">
    <property type="entry name" value="ANAPHASE-PROMOTING COMPLEX SUBUNIT 2"/>
    <property type="match status" value="1"/>
</dbReference>
<evidence type="ECO:0000256" key="3">
    <source>
        <dbReference type="ARBA" id="ARBA00022776"/>
    </source>
</evidence>
<dbReference type="InterPro" id="IPR044554">
    <property type="entry name" value="ANAPC2"/>
</dbReference>
<dbReference type="SUPFAM" id="SSF46785">
    <property type="entry name" value="Winged helix' DNA-binding domain"/>
    <property type="match status" value="1"/>
</dbReference>
<comment type="similarity">
    <text evidence="6">Belongs to the cullin family.</text>
</comment>
<reference evidence="10" key="1">
    <citation type="journal article" date="2018" name="Nat. Microbiol.">
        <title>Leveraging single-cell genomics to expand the fungal tree of life.</title>
        <authorList>
            <person name="Ahrendt S.R."/>
            <person name="Quandt C.A."/>
            <person name="Ciobanu D."/>
            <person name="Clum A."/>
            <person name="Salamov A."/>
            <person name="Andreopoulos B."/>
            <person name="Cheng J.F."/>
            <person name="Woyke T."/>
            <person name="Pelin A."/>
            <person name="Henrissat B."/>
            <person name="Reynolds N.K."/>
            <person name="Benny G.L."/>
            <person name="Smith M.E."/>
            <person name="James T.Y."/>
            <person name="Grigoriev I.V."/>
        </authorList>
    </citation>
    <scope>NUCLEOTIDE SEQUENCE [LARGE SCALE GENOMIC DNA]</scope>
    <source>
        <strain evidence="10">RSA 468</strain>
    </source>
</reference>
<dbReference type="PROSITE" id="PS50069">
    <property type="entry name" value="CULLIN_2"/>
    <property type="match status" value="1"/>
</dbReference>
<dbReference type="InterPro" id="IPR057975">
    <property type="entry name" value="TPR_ANAPC2"/>
</dbReference>
<evidence type="ECO:0000313" key="9">
    <source>
        <dbReference type="EMBL" id="RKP36389.1"/>
    </source>
</evidence>
<evidence type="ECO:0000256" key="7">
    <source>
        <dbReference type="SAM" id="SignalP"/>
    </source>
</evidence>
<dbReference type="SMART" id="SM00182">
    <property type="entry name" value="CULLIN"/>
    <property type="match status" value="1"/>
</dbReference>
<keyword evidence="4" id="KW-0833">Ubl conjugation pathway</keyword>
<evidence type="ECO:0000313" key="10">
    <source>
        <dbReference type="Proteomes" id="UP000268162"/>
    </source>
</evidence>
<dbReference type="GO" id="GO:0006511">
    <property type="term" value="P:ubiquitin-dependent protein catabolic process"/>
    <property type="evidence" value="ECO:0007669"/>
    <property type="project" value="InterPro"/>
</dbReference>
<dbReference type="Proteomes" id="UP000268162">
    <property type="component" value="Unassembled WGS sequence"/>
</dbReference>
<dbReference type="GO" id="GO:0031625">
    <property type="term" value="F:ubiquitin protein ligase binding"/>
    <property type="evidence" value="ECO:0007669"/>
    <property type="project" value="InterPro"/>
</dbReference>
<accession>A0A4V1J4Q6</accession>